<evidence type="ECO:0000256" key="1">
    <source>
        <dbReference type="ARBA" id="ARBA00023268"/>
    </source>
</evidence>
<dbReference type="InterPro" id="IPR012337">
    <property type="entry name" value="RNaseH-like_sf"/>
</dbReference>
<dbReference type="PANTHER" id="PTHR37984:SF5">
    <property type="entry name" value="PROTEIN NYNRIN-LIKE"/>
    <property type="match status" value="1"/>
</dbReference>
<evidence type="ECO:0000313" key="5">
    <source>
        <dbReference type="Proteomes" id="UP000265140"/>
    </source>
</evidence>
<dbReference type="GO" id="GO:0003824">
    <property type="term" value="F:catalytic activity"/>
    <property type="evidence" value="ECO:0007669"/>
    <property type="project" value="UniProtKB-KW"/>
</dbReference>
<dbReference type="InterPro" id="IPR043128">
    <property type="entry name" value="Rev_trsase/Diguanyl_cyclase"/>
</dbReference>
<evidence type="ECO:0000259" key="3">
    <source>
        <dbReference type="PROSITE" id="PS50994"/>
    </source>
</evidence>
<dbReference type="Pfam" id="PF17921">
    <property type="entry name" value="Integrase_H2C2"/>
    <property type="match status" value="1"/>
</dbReference>
<dbReference type="Gene3D" id="1.10.340.70">
    <property type="match status" value="1"/>
</dbReference>
<dbReference type="Ensembl" id="ENSELUT00000094073.1">
    <property type="protein sequence ID" value="ENSELUP00000095562.1"/>
    <property type="gene ID" value="ENSELUG00000042060.1"/>
</dbReference>
<dbReference type="Gene3D" id="3.30.420.10">
    <property type="entry name" value="Ribonuclease H-like superfamily/Ribonuclease H"/>
    <property type="match status" value="1"/>
</dbReference>
<evidence type="ECO:0000313" key="4">
    <source>
        <dbReference type="Ensembl" id="ENSELUP00000095562.1"/>
    </source>
</evidence>
<dbReference type="InterPro" id="IPR050951">
    <property type="entry name" value="Retrovirus_Pol_polyprotein"/>
</dbReference>
<feature type="domain" description="Integrase catalytic" evidence="3">
    <location>
        <begin position="469"/>
        <end position="516"/>
    </location>
</feature>
<proteinExistence type="predicted"/>
<dbReference type="Proteomes" id="UP000265140">
    <property type="component" value="Chromosome 24"/>
</dbReference>
<dbReference type="SUPFAM" id="SSF56672">
    <property type="entry name" value="DNA/RNA polymerases"/>
    <property type="match status" value="1"/>
</dbReference>
<dbReference type="PANTHER" id="PTHR37984">
    <property type="entry name" value="PROTEIN CBG26694"/>
    <property type="match status" value="1"/>
</dbReference>
<evidence type="ECO:0000256" key="2">
    <source>
        <dbReference type="ARBA" id="ARBA00039658"/>
    </source>
</evidence>
<dbReference type="SUPFAM" id="SSF53098">
    <property type="entry name" value="Ribonuclease H-like"/>
    <property type="match status" value="1"/>
</dbReference>
<dbReference type="GeneTree" id="ENSGT01100000263500"/>
<dbReference type="Pfam" id="PF17919">
    <property type="entry name" value="RT_RNaseH_2"/>
    <property type="match status" value="1"/>
</dbReference>
<name>A0AAY5L9X8_ESOLU</name>
<dbReference type="InterPro" id="IPR041577">
    <property type="entry name" value="RT_RNaseH_2"/>
</dbReference>
<reference evidence="4" key="2">
    <citation type="submission" date="2025-08" db="UniProtKB">
        <authorList>
            <consortium name="Ensembl"/>
        </authorList>
    </citation>
    <scope>IDENTIFICATION</scope>
</reference>
<dbReference type="FunFam" id="1.10.340.70:FF:000001">
    <property type="entry name" value="Retrovirus-related Pol polyprotein from transposon gypsy-like Protein"/>
    <property type="match status" value="1"/>
</dbReference>
<sequence>MVYHTGLGEWILAGTDAPTGQGKDSIYHAAHLDHLDQVFEKLWRHGLKLRPDKCKLFQSQVKFLGHVVDRHGVRPDPEKISAVVDWATPSTVKEVRAFLGLAGYYRRFISGFAKIARPLNSLLAGIPADKKTGSVGVNWTEECQQAFQQLKTSLTQAPVLAYADFSLPFTVYTDASNRGLGAVLAQLQDGRERVIAYASRSVHPTEQNDANYSSFKLELLALKWAITEKFRDYLTGTKFTVFTDNNPVAHIRTAKLGAVEQRWVAQLASFDFEVKYRPGRENVNADALSRFLTTSRPLVDAASRPPIRVNTTIATMDLQEEDMSPSVNQDWRVAQLGDPDLQTIRRYVETKKLPGGPERRAMPLKVKRLLQQKKKLVLRAGILCRRVTDVNTHELRFQILCPATRCQEVWKKHHEATAHAGVERTLTHLRQHFFWPCMEEEVRGFHSGCVTCSLHKDRTEPRAPLNPIPVSYPLEIIALDFLSLSRPNDTYQNILVMIDMFTRYAWAVPTRDQTAK</sequence>
<dbReference type="InterPro" id="IPR001584">
    <property type="entry name" value="Integrase_cat-core"/>
</dbReference>
<dbReference type="InterPro" id="IPR043502">
    <property type="entry name" value="DNA/RNA_pol_sf"/>
</dbReference>
<reference evidence="4" key="3">
    <citation type="submission" date="2025-09" db="UniProtKB">
        <authorList>
            <consortium name="Ensembl"/>
        </authorList>
    </citation>
    <scope>IDENTIFICATION</scope>
</reference>
<dbReference type="AlphaFoldDB" id="A0AAY5L9X8"/>
<dbReference type="FunFam" id="3.30.70.270:FF:000020">
    <property type="entry name" value="Transposon Tf2-6 polyprotein-like Protein"/>
    <property type="match status" value="1"/>
</dbReference>
<reference evidence="4 5" key="1">
    <citation type="submission" date="2020-02" db="EMBL/GenBank/DDBJ databases">
        <title>Esox lucius (northern pike) genome, fEsoLuc1, primary haplotype.</title>
        <authorList>
            <person name="Myers G."/>
            <person name="Karagic N."/>
            <person name="Meyer A."/>
            <person name="Pippel M."/>
            <person name="Reichard M."/>
            <person name="Winkler S."/>
            <person name="Tracey A."/>
            <person name="Sims Y."/>
            <person name="Howe K."/>
            <person name="Rhie A."/>
            <person name="Formenti G."/>
            <person name="Durbin R."/>
            <person name="Fedrigo O."/>
            <person name="Jarvis E.D."/>
        </authorList>
    </citation>
    <scope>NUCLEOTIDE SEQUENCE [LARGE SCALE GENOMIC DNA]</scope>
</reference>
<protein>
    <recommendedName>
        <fullName evidence="2">Gypsy retrotransposon integrase-like protein 1</fullName>
    </recommendedName>
</protein>
<dbReference type="PROSITE" id="PS50994">
    <property type="entry name" value="INTEGRASE"/>
    <property type="match status" value="1"/>
</dbReference>
<dbReference type="GO" id="GO:0015074">
    <property type="term" value="P:DNA integration"/>
    <property type="evidence" value="ECO:0007669"/>
    <property type="project" value="InterPro"/>
</dbReference>
<dbReference type="GO" id="GO:0003676">
    <property type="term" value="F:nucleic acid binding"/>
    <property type="evidence" value="ECO:0007669"/>
    <property type="project" value="InterPro"/>
</dbReference>
<dbReference type="InterPro" id="IPR036397">
    <property type="entry name" value="RNaseH_sf"/>
</dbReference>
<keyword evidence="1" id="KW-0511">Multifunctional enzyme</keyword>
<dbReference type="Gene3D" id="3.30.70.270">
    <property type="match status" value="2"/>
</dbReference>
<dbReference type="CDD" id="cd09274">
    <property type="entry name" value="RNase_HI_RT_Ty3"/>
    <property type="match status" value="1"/>
</dbReference>
<organism evidence="4 5">
    <name type="scientific">Esox lucius</name>
    <name type="common">Northern pike</name>
    <dbReference type="NCBI Taxonomy" id="8010"/>
    <lineage>
        <taxon>Eukaryota</taxon>
        <taxon>Metazoa</taxon>
        <taxon>Chordata</taxon>
        <taxon>Craniata</taxon>
        <taxon>Vertebrata</taxon>
        <taxon>Euteleostomi</taxon>
        <taxon>Actinopterygii</taxon>
        <taxon>Neopterygii</taxon>
        <taxon>Teleostei</taxon>
        <taxon>Protacanthopterygii</taxon>
        <taxon>Esociformes</taxon>
        <taxon>Esocidae</taxon>
        <taxon>Esox</taxon>
    </lineage>
</organism>
<keyword evidence="5" id="KW-1185">Reference proteome</keyword>
<accession>A0AAY5L9X8</accession>
<dbReference type="InterPro" id="IPR041588">
    <property type="entry name" value="Integrase_H2C2"/>
</dbReference>